<dbReference type="KEGG" id="hli:HLI_05090"/>
<evidence type="ECO:0000313" key="4">
    <source>
        <dbReference type="Proteomes" id="UP000287756"/>
    </source>
</evidence>
<protein>
    <submittedName>
        <fullName evidence="3">DegV family protein</fullName>
    </submittedName>
</protein>
<evidence type="ECO:0000313" key="3">
    <source>
        <dbReference type="EMBL" id="QAS51645.1"/>
    </source>
</evidence>
<dbReference type="Gene3D" id="3.40.50.10440">
    <property type="entry name" value="Dihydroxyacetone kinase, domain 1"/>
    <property type="match status" value="1"/>
</dbReference>
<dbReference type="Proteomes" id="UP000287756">
    <property type="component" value="Chromosome"/>
</dbReference>
<keyword evidence="2" id="KW-0446">Lipid-binding</keyword>
<sequence length="286" mass="32213">MNVKIVCDSASDLHQQTLERHSIHSLPLKIIMNEEEYEDGLTIKPQQVYDRMRQGEGPKTAQVSPQDFRDAFSEFARNGQPFIYFAFSSELSGTYQTAKMVEEEIKEEYEDARFEVIDTKAASLGLGLIVMRAAELAETGGSFEEILKLGMYHATNMEHIFTVDDLVYLQRGGRVSRTAAFVGGMLKIKPLLHMEDGKLVPLEKIRGTKKVLKRMLEVMGERGTDLQNQRIAISHGDDQERAEKLAEMIREEYGTKEIQIEFVGATIGAHAGPGTIALFFLNDSYK</sequence>
<evidence type="ECO:0000256" key="1">
    <source>
        <dbReference type="ARBA" id="ARBA00003238"/>
    </source>
</evidence>
<proteinExistence type="predicted"/>
<dbReference type="GO" id="GO:0008289">
    <property type="term" value="F:lipid binding"/>
    <property type="evidence" value="ECO:0007669"/>
    <property type="project" value="UniProtKB-KW"/>
</dbReference>
<dbReference type="Gene3D" id="2.20.28.50">
    <property type="entry name" value="degv family protein"/>
    <property type="match status" value="1"/>
</dbReference>
<dbReference type="InterPro" id="IPR050270">
    <property type="entry name" value="DegV_domain_contain"/>
</dbReference>
<name>A0A410MAA2_9BACI</name>
<evidence type="ECO:0000256" key="2">
    <source>
        <dbReference type="ARBA" id="ARBA00023121"/>
    </source>
</evidence>
<dbReference type="EMBL" id="CP026118">
    <property type="protein sequence ID" value="QAS51645.1"/>
    <property type="molecule type" value="Genomic_DNA"/>
</dbReference>
<accession>A0A410MAA2</accession>
<gene>
    <name evidence="3" type="ORF">HLI_05090</name>
</gene>
<reference evidence="3 4" key="1">
    <citation type="submission" date="2018-01" db="EMBL/GenBank/DDBJ databases">
        <title>The whole genome sequencing and assembly of Halobacillus litoralis ERB031 strain.</title>
        <authorList>
            <person name="Lee S.-J."/>
            <person name="Park M.-K."/>
            <person name="Kim J.-Y."/>
            <person name="Lee Y.-J."/>
            <person name="Yi H."/>
            <person name="Bahn Y.-S."/>
            <person name="Kim J.F."/>
            <person name="Lee D.-W."/>
        </authorList>
    </citation>
    <scope>NUCLEOTIDE SEQUENCE [LARGE SCALE GENOMIC DNA]</scope>
    <source>
        <strain evidence="3 4">ERB 031</strain>
    </source>
</reference>
<dbReference type="PROSITE" id="PS51482">
    <property type="entry name" value="DEGV"/>
    <property type="match status" value="1"/>
</dbReference>
<dbReference type="PANTHER" id="PTHR33434:SF3">
    <property type="entry name" value="DEGV DOMAIN-CONTAINING PROTEIN YITS"/>
    <property type="match status" value="1"/>
</dbReference>
<dbReference type="InterPro" id="IPR003797">
    <property type="entry name" value="DegV"/>
</dbReference>
<dbReference type="AlphaFoldDB" id="A0A410MAA2"/>
<dbReference type="Pfam" id="PF02645">
    <property type="entry name" value="DegV"/>
    <property type="match status" value="1"/>
</dbReference>
<comment type="function">
    <text evidence="1">May bind long-chain fatty acids, such as palmitate, and may play a role in lipid transport or fatty acid metabolism.</text>
</comment>
<dbReference type="OrthoDB" id="9780660at2"/>
<organism evidence="3 4">
    <name type="scientific">Halobacillus litoralis</name>
    <dbReference type="NCBI Taxonomy" id="45668"/>
    <lineage>
        <taxon>Bacteria</taxon>
        <taxon>Bacillati</taxon>
        <taxon>Bacillota</taxon>
        <taxon>Bacilli</taxon>
        <taxon>Bacillales</taxon>
        <taxon>Bacillaceae</taxon>
        <taxon>Halobacillus</taxon>
    </lineage>
</organism>
<dbReference type="SUPFAM" id="SSF82549">
    <property type="entry name" value="DAK1/DegV-like"/>
    <property type="match status" value="1"/>
</dbReference>
<dbReference type="RefSeq" id="WP_128523573.1">
    <property type="nucleotide sequence ID" value="NZ_CP026118.1"/>
</dbReference>
<dbReference type="PANTHER" id="PTHR33434">
    <property type="entry name" value="DEGV DOMAIN-CONTAINING PROTEIN DR_1986-RELATED"/>
    <property type="match status" value="1"/>
</dbReference>
<dbReference type="InterPro" id="IPR043168">
    <property type="entry name" value="DegV_C"/>
</dbReference>
<dbReference type="Gene3D" id="3.30.1180.10">
    <property type="match status" value="1"/>
</dbReference>
<dbReference type="NCBIfam" id="TIGR00762">
    <property type="entry name" value="DegV"/>
    <property type="match status" value="1"/>
</dbReference>